<dbReference type="AlphaFoldDB" id="A0AAD3XTY0"/>
<name>A0AAD3XTY0_NEPGR</name>
<organism evidence="1 2">
    <name type="scientific">Nepenthes gracilis</name>
    <name type="common">Slender pitcher plant</name>
    <dbReference type="NCBI Taxonomy" id="150966"/>
    <lineage>
        <taxon>Eukaryota</taxon>
        <taxon>Viridiplantae</taxon>
        <taxon>Streptophyta</taxon>
        <taxon>Embryophyta</taxon>
        <taxon>Tracheophyta</taxon>
        <taxon>Spermatophyta</taxon>
        <taxon>Magnoliopsida</taxon>
        <taxon>eudicotyledons</taxon>
        <taxon>Gunneridae</taxon>
        <taxon>Pentapetalae</taxon>
        <taxon>Caryophyllales</taxon>
        <taxon>Nepenthaceae</taxon>
        <taxon>Nepenthes</taxon>
    </lineage>
</organism>
<dbReference type="Proteomes" id="UP001279734">
    <property type="component" value="Unassembled WGS sequence"/>
</dbReference>
<evidence type="ECO:0000313" key="1">
    <source>
        <dbReference type="EMBL" id="GMH16170.1"/>
    </source>
</evidence>
<comment type="caution">
    <text evidence="1">The sequence shown here is derived from an EMBL/GenBank/DDBJ whole genome shotgun (WGS) entry which is preliminary data.</text>
</comment>
<keyword evidence="2" id="KW-1185">Reference proteome</keyword>
<evidence type="ECO:0000313" key="2">
    <source>
        <dbReference type="Proteomes" id="UP001279734"/>
    </source>
</evidence>
<reference evidence="1" key="1">
    <citation type="submission" date="2023-05" db="EMBL/GenBank/DDBJ databases">
        <title>Nepenthes gracilis genome sequencing.</title>
        <authorList>
            <person name="Fukushima K."/>
        </authorList>
    </citation>
    <scope>NUCLEOTIDE SEQUENCE</scope>
    <source>
        <strain evidence="1">SING2019-196</strain>
    </source>
</reference>
<accession>A0AAD3XTY0</accession>
<dbReference type="EMBL" id="BSYO01000016">
    <property type="protein sequence ID" value="GMH16170.1"/>
    <property type="molecule type" value="Genomic_DNA"/>
</dbReference>
<sequence>MQLSSFTGHYQQTSKWHSKCQQQHFLQQQDKTADPIRVHEMPKRNGQLVPKIAKAVAKSSANLKASTKSQHQLHLIQQRAYYGLSKQMSPAETNQEH</sequence>
<gene>
    <name evidence="1" type="ORF">Nepgr_018011</name>
</gene>
<protein>
    <submittedName>
        <fullName evidence="1">Uncharacterized protein</fullName>
    </submittedName>
</protein>
<proteinExistence type="predicted"/>